<name>X1MM24_9ZZZZ</name>
<proteinExistence type="predicted"/>
<evidence type="ECO:0000256" key="6">
    <source>
        <dbReference type="ARBA" id="ARBA00023134"/>
    </source>
</evidence>
<keyword evidence="5" id="KW-0547">Nucleotide-binding</keyword>
<dbReference type="Gene3D" id="3.90.1860.10">
    <property type="entry name" value="tRNA-splicing ligase RtcB"/>
    <property type="match status" value="1"/>
</dbReference>
<dbReference type="GO" id="GO:0170057">
    <property type="term" value="F:RNA ligase (GTP) activity"/>
    <property type="evidence" value="ECO:0007669"/>
    <property type="project" value="UniProtKB-EC"/>
</dbReference>
<dbReference type="Pfam" id="PF01139">
    <property type="entry name" value="RtcB"/>
    <property type="match status" value="1"/>
</dbReference>
<evidence type="ECO:0000256" key="5">
    <source>
        <dbReference type="ARBA" id="ARBA00022741"/>
    </source>
</evidence>
<dbReference type="InterPro" id="IPR001233">
    <property type="entry name" value="RtcB"/>
</dbReference>
<dbReference type="GO" id="GO:0003972">
    <property type="term" value="F:RNA ligase (ATP) activity"/>
    <property type="evidence" value="ECO:0007669"/>
    <property type="project" value="TreeGrafter"/>
</dbReference>
<dbReference type="SUPFAM" id="SSF103365">
    <property type="entry name" value="Hypothetical protein PH1602"/>
    <property type="match status" value="1"/>
</dbReference>
<protein>
    <recommendedName>
        <fullName evidence="2">3'-phosphate/5'-hydroxy nucleic acid ligase</fullName>
        <ecNumber evidence="2">6.5.1.8</ecNumber>
    </recommendedName>
</protein>
<evidence type="ECO:0000256" key="4">
    <source>
        <dbReference type="ARBA" id="ARBA00022723"/>
    </source>
</evidence>
<comment type="catalytic activity">
    <reaction evidence="8">
        <text>a 3'-end 3'-phospho-ribonucleotide-RNA + a 5'-end dephospho-ribonucleoside-RNA + GTP = a ribonucleotidyl-ribonucleotide-RNA + GMP + diphosphate</text>
        <dbReference type="Rhea" id="RHEA:68076"/>
        <dbReference type="Rhea" id="RHEA-COMP:10463"/>
        <dbReference type="Rhea" id="RHEA-COMP:13936"/>
        <dbReference type="Rhea" id="RHEA-COMP:17355"/>
        <dbReference type="ChEBI" id="CHEBI:33019"/>
        <dbReference type="ChEBI" id="CHEBI:37565"/>
        <dbReference type="ChEBI" id="CHEBI:58115"/>
        <dbReference type="ChEBI" id="CHEBI:83062"/>
        <dbReference type="ChEBI" id="CHEBI:138284"/>
        <dbReference type="ChEBI" id="CHEBI:173118"/>
        <dbReference type="EC" id="6.5.1.8"/>
    </reaction>
</comment>
<reference evidence="9" key="1">
    <citation type="journal article" date="2014" name="Front. Microbiol.">
        <title>High frequency of phylogenetically diverse reductive dehalogenase-homologous genes in deep subseafloor sedimentary metagenomes.</title>
        <authorList>
            <person name="Kawai M."/>
            <person name="Futagami T."/>
            <person name="Toyoda A."/>
            <person name="Takaki Y."/>
            <person name="Nishi S."/>
            <person name="Hori S."/>
            <person name="Arai W."/>
            <person name="Tsubouchi T."/>
            <person name="Morono Y."/>
            <person name="Uchiyama I."/>
            <person name="Ito T."/>
            <person name="Fujiyama A."/>
            <person name="Inagaki F."/>
            <person name="Takami H."/>
        </authorList>
    </citation>
    <scope>NUCLEOTIDE SEQUENCE</scope>
    <source>
        <strain evidence="9">Expedition CK06-06</strain>
    </source>
</reference>
<keyword evidence="4" id="KW-0479">Metal-binding</keyword>
<evidence type="ECO:0000256" key="8">
    <source>
        <dbReference type="ARBA" id="ARBA00047746"/>
    </source>
</evidence>
<evidence type="ECO:0000313" key="9">
    <source>
        <dbReference type="EMBL" id="GAI32692.1"/>
    </source>
</evidence>
<dbReference type="AlphaFoldDB" id="X1MM24"/>
<evidence type="ECO:0000256" key="1">
    <source>
        <dbReference type="ARBA" id="ARBA00001936"/>
    </source>
</evidence>
<keyword evidence="7" id="KW-0464">Manganese</keyword>
<dbReference type="EC" id="6.5.1.8" evidence="2"/>
<dbReference type="PANTHER" id="PTHR11118:SF1">
    <property type="entry name" value="RNA-SPLICING LIGASE RTCB HOMOLOG"/>
    <property type="match status" value="1"/>
</dbReference>
<keyword evidence="6" id="KW-0342">GTP-binding</keyword>
<accession>X1MM24</accession>
<keyword evidence="3" id="KW-0436">Ligase</keyword>
<dbReference type="GO" id="GO:0046872">
    <property type="term" value="F:metal ion binding"/>
    <property type="evidence" value="ECO:0007669"/>
    <property type="project" value="UniProtKB-KW"/>
</dbReference>
<gene>
    <name evidence="9" type="ORF">S06H3_48911</name>
</gene>
<organism evidence="9">
    <name type="scientific">marine sediment metagenome</name>
    <dbReference type="NCBI Taxonomy" id="412755"/>
    <lineage>
        <taxon>unclassified sequences</taxon>
        <taxon>metagenomes</taxon>
        <taxon>ecological metagenomes</taxon>
    </lineage>
</organism>
<comment type="cofactor">
    <cofactor evidence="1">
        <name>Mn(2+)</name>
        <dbReference type="ChEBI" id="CHEBI:29035"/>
    </cofactor>
</comment>
<comment type="caution">
    <text evidence="9">The sequence shown here is derived from an EMBL/GenBank/DDBJ whole genome shotgun (WGS) entry which is preliminary data.</text>
</comment>
<evidence type="ECO:0000256" key="3">
    <source>
        <dbReference type="ARBA" id="ARBA00022598"/>
    </source>
</evidence>
<dbReference type="EMBL" id="BARV01030839">
    <property type="protein sequence ID" value="GAI32692.1"/>
    <property type="molecule type" value="Genomic_DNA"/>
</dbReference>
<evidence type="ECO:0000256" key="7">
    <source>
        <dbReference type="ARBA" id="ARBA00023211"/>
    </source>
</evidence>
<dbReference type="GO" id="GO:0005525">
    <property type="term" value="F:GTP binding"/>
    <property type="evidence" value="ECO:0007669"/>
    <property type="project" value="UniProtKB-KW"/>
</dbReference>
<dbReference type="GO" id="GO:0006396">
    <property type="term" value="P:RNA processing"/>
    <property type="evidence" value="ECO:0007669"/>
    <property type="project" value="InterPro"/>
</dbReference>
<feature type="non-terminal residue" evidence="9">
    <location>
        <position position="1"/>
    </location>
</feature>
<sequence>AVKRYGISLPDRQLACAPINSPEGQDYLAAMACAANYAWTNRQFILHWARETFIKVFGKSQEELGMRQIYDVCHNIAKIEEYTIDGKKQILCVHRKGATRAFPAGHPDIPEVYRDIGQPVLIPGDMGRFSYVALGTETAMKETFGSTCHGAGRAQSRAAAKRSQRGADVARALAARGITVKAGSMASLAEEASEAYKDVSEVVDITHKAGISRKVARTKPIGVIKG</sequence>
<dbReference type="InterPro" id="IPR036025">
    <property type="entry name" value="RtcB-like_sf"/>
</dbReference>
<dbReference type="PANTHER" id="PTHR11118">
    <property type="entry name" value="RNA-SPLICING LIGASE RTCB HOMOLOG"/>
    <property type="match status" value="1"/>
</dbReference>
<evidence type="ECO:0000256" key="2">
    <source>
        <dbReference type="ARBA" id="ARBA00012726"/>
    </source>
</evidence>